<evidence type="ECO:0000313" key="3">
    <source>
        <dbReference type="Proteomes" id="UP000221918"/>
    </source>
</evidence>
<evidence type="ECO:0000256" key="1">
    <source>
        <dbReference type="SAM" id="Coils"/>
    </source>
</evidence>
<comment type="caution">
    <text evidence="2">The sequence shown here is derived from an EMBL/GenBank/DDBJ whole genome shotgun (WGS) entry which is preliminary data.</text>
</comment>
<gene>
    <name evidence="2" type="ORF">COF81_25495</name>
</gene>
<evidence type="ECO:0000313" key="2">
    <source>
        <dbReference type="EMBL" id="PHE89313.1"/>
    </source>
</evidence>
<protein>
    <submittedName>
        <fullName evidence="2">Uncharacterized protein</fullName>
    </submittedName>
</protein>
<keyword evidence="1" id="KW-0175">Coiled coil</keyword>
<dbReference type="EMBL" id="NUTL01000137">
    <property type="protein sequence ID" value="PHE89313.1"/>
    <property type="molecule type" value="Genomic_DNA"/>
</dbReference>
<dbReference type="Proteomes" id="UP000221918">
    <property type="component" value="Unassembled WGS sequence"/>
</dbReference>
<sequence>MKIKNYTNCSLSEIQSNIKNKYPVMAVNRRNSEEMEKMKNLNEELSSNKLQFRIFKQTDEGISEVTVAMFTNGMETSRQIAKQKSRLDALLIEEDDASSG</sequence>
<proteinExistence type="predicted"/>
<organism evidence="2 3">
    <name type="scientific">Bacillus pseudomycoides</name>
    <dbReference type="NCBI Taxonomy" id="64104"/>
    <lineage>
        <taxon>Bacteria</taxon>
        <taxon>Bacillati</taxon>
        <taxon>Bacillota</taxon>
        <taxon>Bacilli</taxon>
        <taxon>Bacillales</taxon>
        <taxon>Bacillaceae</taxon>
        <taxon>Bacillus</taxon>
        <taxon>Bacillus cereus group</taxon>
    </lineage>
</organism>
<reference evidence="2 3" key="1">
    <citation type="submission" date="2017-09" db="EMBL/GenBank/DDBJ databases">
        <title>Large-scale bioinformatics analysis of Bacillus genomes uncovers conserved roles of natural products in bacterial physiology.</title>
        <authorList>
            <consortium name="Agbiome Team Llc"/>
            <person name="Bleich R.M."/>
            <person name="Grubbs K.J."/>
            <person name="Santa Maria K.C."/>
            <person name="Allen S.E."/>
            <person name="Farag S."/>
            <person name="Shank E.A."/>
            <person name="Bowers A."/>
        </authorList>
    </citation>
    <scope>NUCLEOTIDE SEQUENCE [LARGE SCALE GENOMIC DNA]</scope>
    <source>
        <strain evidence="2 3">AFS037265</strain>
    </source>
</reference>
<feature type="coiled-coil region" evidence="1">
    <location>
        <begin position="24"/>
        <end position="51"/>
    </location>
</feature>
<name>A0ABD6T052_9BACI</name>
<accession>A0ABD6T052</accession>
<dbReference type="AlphaFoldDB" id="A0ABD6T052"/>